<name>A0A392VZT3_9FABA</name>
<dbReference type="AlphaFoldDB" id="A0A392VZT3"/>
<dbReference type="EMBL" id="LXQA011336443">
    <property type="protein sequence ID" value="MCI93706.1"/>
    <property type="molecule type" value="Genomic_DNA"/>
</dbReference>
<comment type="caution">
    <text evidence="1">The sequence shown here is derived from an EMBL/GenBank/DDBJ whole genome shotgun (WGS) entry which is preliminary data.</text>
</comment>
<proteinExistence type="predicted"/>
<reference evidence="1 2" key="1">
    <citation type="journal article" date="2018" name="Front. Plant Sci.">
        <title>Red Clover (Trifolium pratense) and Zigzag Clover (T. medium) - A Picture of Genomic Similarities and Differences.</title>
        <authorList>
            <person name="Dluhosova J."/>
            <person name="Istvanek J."/>
            <person name="Nedelnik J."/>
            <person name="Repkova J."/>
        </authorList>
    </citation>
    <scope>NUCLEOTIDE SEQUENCE [LARGE SCALE GENOMIC DNA]</scope>
    <source>
        <strain evidence="2">cv. 10/8</strain>
        <tissue evidence="1">Leaf</tissue>
    </source>
</reference>
<feature type="non-terminal residue" evidence="1">
    <location>
        <position position="41"/>
    </location>
</feature>
<evidence type="ECO:0000313" key="2">
    <source>
        <dbReference type="Proteomes" id="UP000265520"/>
    </source>
</evidence>
<dbReference type="Proteomes" id="UP000265520">
    <property type="component" value="Unassembled WGS sequence"/>
</dbReference>
<evidence type="ECO:0000313" key="1">
    <source>
        <dbReference type="EMBL" id="MCI93706.1"/>
    </source>
</evidence>
<sequence length="41" mass="4709">MGESWGKNKPCRWDPRCKLVETGIQGVVRIFDVIQPPTLPR</sequence>
<organism evidence="1 2">
    <name type="scientific">Trifolium medium</name>
    <dbReference type="NCBI Taxonomy" id="97028"/>
    <lineage>
        <taxon>Eukaryota</taxon>
        <taxon>Viridiplantae</taxon>
        <taxon>Streptophyta</taxon>
        <taxon>Embryophyta</taxon>
        <taxon>Tracheophyta</taxon>
        <taxon>Spermatophyta</taxon>
        <taxon>Magnoliopsida</taxon>
        <taxon>eudicotyledons</taxon>
        <taxon>Gunneridae</taxon>
        <taxon>Pentapetalae</taxon>
        <taxon>rosids</taxon>
        <taxon>fabids</taxon>
        <taxon>Fabales</taxon>
        <taxon>Fabaceae</taxon>
        <taxon>Papilionoideae</taxon>
        <taxon>50 kb inversion clade</taxon>
        <taxon>NPAAA clade</taxon>
        <taxon>Hologalegina</taxon>
        <taxon>IRL clade</taxon>
        <taxon>Trifolieae</taxon>
        <taxon>Trifolium</taxon>
    </lineage>
</organism>
<protein>
    <submittedName>
        <fullName evidence="1">Uncharacterized protein</fullName>
    </submittedName>
</protein>
<keyword evidence="2" id="KW-1185">Reference proteome</keyword>
<accession>A0A392VZT3</accession>